<dbReference type="AlphaFoldDB" id="A0A285N7B6"/>
<evidence type="ECO:0000313" key="2">
    <source>
        <dbReference type="Proteomes" id="UP000219453"/>
    </source>
</evidence>
<dbReference type="Proteomes" id="UP000219453">
    <property type="component" value="Unassembled WGS sequence"/>
</dbReference>
<reference evidence="1 2" key="1">
    <citation type="submission" date="2017-09" db="EMBL/GenBank/DDBJ databases">
        <authorList>
            <person name="Ehlers B."/>
            <person name="Leendertz F.H."/>
        </authorList>
    </citation>
    <scope>NUCLEOTIDE SEQUENCE [LARGE SCALE GENOMIC DNA]</scope>
    <source>
        <strain evidence="1 2">DSM 27208</strain>
    </source>
</reference>
<protein>
    <recommendedName>
        <fullName evidence="3">Phasin protein</fullName>
    </recommendedName>
</protein>
<sequence>MSNANPIQTAFDMQRTVLEQTQSATHEAIKAQKAAVDAMVDGAETAESMADQNTRLTREALHAYFDAVEHATPADAEMNMGEMRELVDEQFDAYDEVQAETWSAIHEAMAEGADGFEQFADEYADAVDDSFETFLDAHEQMESNAVDAAEQIDQSA</sequence>
<organism evidence="1 2">
    <name type="scientific">Natronoarchaeum philippinense</name>
    <dbReference type="NCBI Taxonomy" id="558529"/>
    <lineage>
        <taxon>Archaea</taxon>
        <taxon>Methanobacteriati</taxon>
        <taxon>Methanobacteriota</taxon>
        <taxon>Stenosarchaea group</taxon>
        <taxon>Halobacteria</taxon>
        <taxon>Halobacteriales</taxon>
        <taxon>Natronoarchaeaceae</taxon>
    </lineage>
</organism>
<accession>A0A285N7B6</accession>
<gene>
    <name evidence="1" type="ORF">SAMN06269185_0840</name>
</gene>
<dbReference type="OrthoDB" id="178099at2157"/>
<evidence type="ECO:0000313" key="1">
    <source>
        <dbReference type="EMBL" id="SNZ05372.1"/>
    </source>
</evidence>
<proteinExistence type="predicted"/>
<dbReference type="EMBL" id="OBEJ01000001">
    <property type="protein sequence ID" value="SNZ05372.1"/>
    <property type="molecule type" value="Genomic_DNA"/>
</dbReference>
<keyword evidence="2" id="KW-1185">Reference proteome</keyword>
<evidence type="ECO:0008006" key="3">
    <source>
        <dbReference type="Google" id="ProtNLM"/>
    </source>
</evidence>
<dbReference type="RefSeq" id="WP_143824901.1">
    <property type="nucleotide sequence ID" value="NZ_OBEJ01000001.1"/>
</dbReference>
<name>A0A285N7B6_NATPI</name>